<feature type="domain" description="Peptidase S9 prolyl oligopeptidase catalytic" evidence="2">
    <location>
        <begin position="419"/>
        <end position="627"/>
    </location>
</feature>
<dbReference type="InterPro" id="IPR029058">
    <property type="entry name" value="AB_hydrolase_fold"/>
</dbReference>
<gene>
    <name evidence="3" type="ORF">WG901_17020</name>
</gene>
<proteinExistence type="predicted"/>
<evidence type="ECO:0000259" key="2">
    <source>
        <dbReference type="Pfam" id="PF00326"/>
    </source>
</evidence>
<dbReference type="EMBL" id="JBBHJZ010000003">
    <property type="protein sequence ID" value="MEJ5978358.1"/>
    <property type="molecule type" value="Genomic_DNA"/>
</dbReference>
<evidence type="ECO:0000313" key="3">
    <source>
        <dbReference type="EMBL" id="MEJ5978358.1"/>
    </source>
</evidence>
<keyword evidence="4" id="KW-1185">Reference proteome</keyword>
<name>A0ABU8RZ52_9SPHN</name>
<organism evidence="3 4">
    <name type="scientific">Novosphingobium anseongense</name>
    <dbReference type="NCBI Taxonomy" id="3133436"/>
    <lineage>
        <taxon>Bacteria</taxon>
        <taxon>Pseudomonadati</taxon>
        <taxon>Pseudomonadota</taxon>
        <taxon>Alphaproteobacteria</taxon>
        <taxon>Sphingomonadales</taxon>
        <taxon>Sphingomonadaceae</taxon>
        <taxon>Novosphingobium</taxon>
    </lineage>
</organism>
<dbReference type="Proteomes" id="UP001361239">
    <property type="component" value="Unassembled WGS sequence"/>
</dbReference>
<dbReference type="Pfam" id="PF00326">
    <property type="entry name" value="Peptidase_S9"/>
    <property type="match status" value="1"/>
</dbReference>
<evidence type="ECO:0000313" key="4">
    <source>
        <dbReference type="Proteomes" id="UP001361239"/>
    </source>
</evidence>
<dbReference type="PANTHER" id="PTHR42776:SF27">
    <property type="entry name" value="DIPEPTIDYL PEPTIDASE FAMILY MEMBER 6"/>
    <property type="match status" value="1"/>
</dbReference>
<accession>A0ABU8RZ52</accession>
<evidence type="ECO:0000256" key="1">
    <source>
        <dbReference type="ARBA" id="ARBA00022801"/>
    </source>
</evidence>
<dbReference type="SUPFAM" id="SSF82171">
    <property type="entry name" value="DPP6 N-terminal domain-like"/>
    <property type="match status" value="1"/>
</dbReference>
<dbReference type="GO" id="GO:0016787">
    <property type="term" value="F:hydrolase activity"/>
    <property type="evidence" value="ECO:0007669"/>
    <property type="project" value="UniProtKB-KW"/>
</dbReference>
<dbReference type="SUPFAM" id="SSF53474">
    <property type="entry name" value="alpha/beta-Hydrolases"/>
    <property type="match status" value="1"/>
</dbReference>
<dbReference type="RefSeq" id="WP_339588285.1">
    <property type="nucleotide sequence ID" value="NZ_JBBHJZ010000003.1"/>
</dbReference>
<protein>
    <submittedName>
        <fullName evidence="3">S9 family peptidase</fullName>
        <ecNumber evidence="3">3.4.-.-</ecNumber>
    </submittedName>
</protein>
<dbReference type="EC" id="3.4.-.-" evidence="3"/>
<sequence>MAAQSAEPAPPLEAYGDLPEIEHMALSPNGKGLAIIGRVHGERKLTVIEDQAVRAATGLGEAKLRALDWAGENMVTAVTSATQRLGPEFTTDKAEMFGVYLIPLDGGKSELVFARSQSLAKATFGNYGTRLVDGKWTGFYGGVELKRSDRGRVGWEFDHGRPALFAVDLATNNPRKIGYAPGESHWRKWLVDSAGKPAAVLDIDTSSGRWQIDNGQGAAIASGVDRQGDVSLIALGTAGTSLIYATDDRDTQERRWFETPLAGGAASEFLPGVTLERIYVDQTNGRIIGYLPRSGGNAVLFDPAAQATFRKVYRAFPKLHVEIEDWTPDFGHFLVRTSGNGDSGSWHLVDLKRMAADSAGTERPAIAPAQVGPISTVSYKAADGTALDGVLTLPPGRAARNLPVIVFPHGGPHAHDTASFDWWAQAFASRGYAVFQPNFRGSTNRDAAFMRSGYGQWGRKMQTDLSDGLAELVRQGVADPKRACIMGASYGGYAALAGVTLQNGLYRCAVAVAPVSDLADLYSKQNSASGDNLMVRAQLIESLGSPAGFNAVSPRRAADKADAPILLIHGKDDTVVGFDQSTAMAGALKRADKPHELVVLRQEDHWLSRPETRKQMLEAAMRFVTQHNPAD</sequence>
<keyword evidence="1 3" id="KW-0378">Hydrolase</keyword>
<comment type="caution">
    <text evidence="3">The sequence shown here is derived from an EMBL/GenBank/DDBJ whole genome shotgun (WGS) entry which is preliminary data.</text>
</comment>
<reference evidence="3 4" key="1">
    <citation type="submission" date="2024-03" db="EMBL/GenBank/DDBJ databases">
        <authorList>
            <person name="Jo J.-H."/>
        </authorList>
    </citation>
    <scope>NUCLEOTIDE SEQUENCE [LARGE SCALE GENOMIC DNA]</scope>
    <source>
        <strain evidence="3 4">PS1R-30</strain>
    </source>
</reference>
<dbReference type="InterPro" id="IPR001375">
    <property type="entry name" value="Peptidase_S9_cat"/>
</dbReference>
<dbReference type="Gene3D" id="3.40.50.1820">
    <property type="entry name" value="alpha/beta hydrolase"/>
    <property type="match status" value="1"/>
</dbReference>
<dbReference type="PANTHER" id="PTHR42776">
    <property type="entry name" value="SERINE PEPTIDASE S9 FAMILY MEMBER"/>
    <property type="match status" value="1"/>
</dbReference>